<feature type="transmembrane region" description="Helical" evidence="13">
    <location>
        <begin position="50"/>
        <end position="68"/>
    </location>
</feature>
<keyword evidence="6 13" id="KW-0812">Transmembrane</keyword>
<evidence type="ECO:0000256" key="4">
    <source>
        <dbReference type="ARBA" id="ARBA00022475"/>
    </source>
</evidence>
<evidence type="ECO:0000256" key="10">
    <source>
        <dbReference type="ARBA" id="ARBA00023004"/>
    </source>
</evidence>
<keyword evidence="9 13" id="KW-1133">Transmembrane helix</keyword>
<evidence type="ECO:0000256" key="2">
    <source>
        <dbReference type="ARBA" id="ARBA00004651"/>
    </source>
</evidence>
<comment type="similarity">
    <text evidence="12">Belongs to the cytochrome b561 family.</text>
</comment>
<keyword evidence="8" id="KW-0249">Electron transport</keyword>
<feature type="transmembrane region" description="Helical" evidence="13">
    <location>
        <begin position="145"/>
        <end position="166"/>
    </location>
</feature>
<protein>
    <submittedName>
        <fullName evidence="15">Cytochrome b</fullName>
    </submittedName>
</protein>
<feature type="transmembrane region" description="Helical" evidence="13">
    <location>
        <begin position="89"/>
        <end position="110"/>
    </location>
</feature>
<keyword evidence="10" id="KW-0408">Iron</keyword>
<evidence type="ECO:0000313" key="16">
    <source>
        <dbReference type="Proteomes" id="UP001595593"/>
    </source>
</evidence>
<evidence type="ECO:0000256" key="8">
    <source>
        <dbReference type="ARBA" id="ARBA00022982"/>
    </source>
</evidence>
<gene>
    <name evidence="15" type="ORF">ACFOD4_14260</name>
</gene>
<evidence type="ECO:0000256" key="1">
    <source>
        <dbReference type="ARBA" id="ARBA00001970"/>
    </source>
</evidence>
<keyword evidence="4" id="KW-1003">Cell membrane</keyword>
<evidence type="ECO:0000256" key="3">
    <source>
        <dbReference type="ARBA" id="ARBA00022448"/>
    </source>
</evidence>
<keyword evidence="7" id="KW-0479">Metal-binding</keyword>
<dbReference type="InterPro" id="IPR011577">
    <property type="entry name" value="Cyt_b561_bac/Ni-Hgenase"/>
</dbReference>
<dbReference type="Proteomes" id="UP001595593">
    <property type="component" value="Unassembled WGS sequence"/>
</dbReference>
<proteinExistence type="inferred from homology"/>
<evidence type="ECO:0000256" key="11">
    <source>
        <dbReference type="ARBA" id="ARBA00023136"/>
    </source>
</evidence>
<comment type="cofactor">
    <cofactor evidence="1">
        <name>heme b</name>
        <dbReference type="ChEBI" id="CHEBI:60344"/>
    </cofactor>
</comment>
<dbReference type="InterPro" id="IPR016174">
    <property type="entry name" value="Di-haem_cyt_TM"/>
</dbReference>
<evidence type="ECO:0000259" key="14">
    <source>
        <dbReference type="Pfam" id="PF01292"/>
    </source>
</evidence>
<comment type="caution">
    <text evidence="15">The sequence shown here is derived from an EMBL/GenBank/DDBJ whole genome shotgun (WGS) entry which is preliminary data.</text>
</comment>
<accession>A0ABV7G0N0</accession>
<dbReference type="InterPro" id="IPR052168">
    <property type="entry name" value="Cytochrome_b561_oxidase"/>
</dbReference>
<evidence type="ECO:0000256" key="7">
    <source>
        <dbReference type="ARBA" id="ARBA00022723"/>
    </source>
</evidence>
<feature type="domain" description="Cytochrome b561 bacterial/Ni-hydrogenase" evidence="14">
    <location>
        <begin position="10"/>
        <end position="176"/>
    </location>
</feature>
<reference evidence="16" key="1">
    <citation type="journal article" date="2019" name="Int. J. Syst. Evol. Microbiol.">
        <title>The Global Catalogue of Microorganisms (GCM) 10K type strain sequencing project: providing services to taxonomists for standard genome sequencing and annotation.</title>
        <authorList>
            <consortium name="The Broad Institute Genomics Platform"/>
            <consortium name="The Broad Institute Genome Sequencing Center for Infectious Disease"/>
            <person name="Wu L."/>
            <person name="Ma J."/>
        </authorList>
    </citation>
    <scope>NUCLEOTIDE SEQUENCE [LARGE SCALE GENOMIC DNA]</scope>
    <source>
        <strain evidence="16">KCTC 52094</strain>
    </source>
</reference>
<comment type="subcellular location">
    <subcellularLocation>
        <location evidence="2">Cell membrane</location>
        <topology evidence="2">Multi-pass membrane protein</topology>
    </subcellularLocation>
</comment>
<evidence type="ECO:0000256" key="5">
    <source>
        <dbReference type="ARBA" id="ARBA00022617"/>
    </source>
</evidence>
<evidence type="ECO:0000256" key="9">
    <source>
        <dbReference type="ARBA" id="ARBA00022989"/>
    </source>
</evidence>
<keyword evidence="5" id="KW-0349">Heme</keyword>
<feature type="transmembrane region" description="Helical" evidence="13">
    <location>
        <begin position="12"/>
        <end position="30"/>
    </location>
</feature>
<keyword evidence="11 13" id="KW-0472">Membrane</keyword>
<dbReference type="PANTHER" id="PTHR30529">
    <property type="entry name" value="CYTOCHROME B561"/>
    <property type="match status" value="1"/>
</dbReference>
<organism evidence="15 16">
    <name type="scientific">Teichococcus globiformis</name>
    <dbReference type="NCBI Taxonomy" id="2307229"/>
    <lineage>
        <taxon>Bacteria</taxon>
        <taxon>Pseudomonadati</taxon>
        <taxon>Pseudomonadota</taxon>
        <taxon>Alphaproteobacteria</taxon>
        <taxon>Acetobacterales</taxon>
        <taxon>Roseomonadaceae</taxon>
        <taxon>Roseomonas</taxon>
    </lineage>
</organism>
<keyword evidence="16" id="KW-1185">Reference proteome</keyword>
<name>A0ABV7G0N0_9PROT</name>
<dbReference type="EMBL" id="JBHRTN010000018">
    <property type="protein sequence ID" value="MFC3126228.1"/>
    <property type="molecule type" value="Genomic_DNA"/>
</dbReference>
<sequence>MSWRDTPQAYGLVSRLLHWGMVVLFTWQFAGMGLRRLGILQPLADAIRSTHGLVGTILLLLVLLRGAWGLTQFARRPSPPTSSGHLATFGHLVIYLLMLTVPTLALLRLWGAGRAYAPLGIPLFDGAQGQTPWLVSLGNALHGELAWVLLAVIAGHVLMVVVHRVMGPQDVLPRMAGPLRQGGDHH</sequence>
<dbReference type="PANTHER" id="PTHR30529:SF1">
    <property type="entry name" value="CYTOCHROME B561 HOMOLOG 2"/>
    <property type="match status" value="1"/>
</dbReference>
<evidence type="ECO:0000256" key="13">
    <source>
        <dbReference type="SAM" id="Phobius"/>
    </source>
</evidence>
<dbReference type="Pfam" id="PF01292">
    <property type="entry name" value="Ni_hydr_CYTB"/>
    <property type="match status" value="1"/>
</dbReference>
<dbReference type="RefSeq" id="WP_379598857.1">
    <property type="nucleotide sequence ID" value="NZ_JBHRTN010000018.1"/>
</dbReference>
<dbReference type="SUPFAM" id="SSF81342">
    <property type="entry name" value="Transmembrane di-heme cytochromes"/>
    <property type="match status" value="1"/>
</dbReference>
<evidence type="ECO:0000256" key="12">
    <source>
        <dbReference type="ARBA" id="ARBA00037975"/>
    </source>
</evidence>
<evidence type="ECO:0000313" key="15">
    <source>
        <dbReference type="EMBL" id="MFC3126228.1"/>
    </source>
</evidence>
<keyword evidence="3" id="KW-0813">Transport</keyword>
<evidence type="ECO:0000256" key="6">
    <source>
        <dbReference type="ARBA" id="ARBA00022692"/>
    </source>
</evidence>